<evidence type="ECO:0000313" key="1">
    <source>
        <dbReference type="EMBL" id="KAJ1155895.1"/>
    </source>
</evidence>
<dbReference type="EMBL" id="JANPWB010000009">
    <property type="protein sequence ID" value="KAJ1155895.1"/>
    <property type="molecule type" value="Genomic_DNA"/>
</dbReference>
<sequence length="90" mass="9274">MECTVGRTGSGVVGFGLHANGPVSTGWGATKSLVLLEAPRSVPIGALKCFRQSDEKVITPMGPSVGALEQGCRLVKTPVPTVLGVEQIMP</sequence>
<protein>
    <submittedName>
        <fullName evidence="1">Uncharacterized protein</fullName>
    </submittedName>
</protein>
<comment type="caution">
    <text evidence="1">The sequence shown here is derived from an EMBL/GenBank/DDBJ whole genome shotgun (WGS) entry which is preliminary data.</text>
</comment>
<evidence type="ECO:0000313" key="2">
    <source>
        <dbReference type="Proteomes" id="UP001066276"/>
    </source>
</evidence>
<gene>
    <name evidence="1" type="ORF">NDU88_008620</name>
</gene>
<name>A0AAV7RV56_PLEWA</name>
<organism evidence="1 2">
    <name type="scientific">Pleurodeles waltl</name>
    <name type="common">Iberian ribbed newt</name>
    <dbReference type="NCBI Taxonomy" id="8319"/>
    <lineage>
        <taxon>Eukaryota</taxon>
        <taxon>Metazoa</taxon>
        <taxon>Chordata</taxon>
        <taxon>Craniata</taxon>
        <taxon>Vertebrata</taxon>
        <taxon>Euteleostomi</taxon>
        <taxon>Amphibia</taxon>
        <taxon>Batrachia</taxon>
        <taxon>Caudata</taxon>
        <taxon>Salamandroidea</taxon>
        <taxon>Salamandridae</taxon>
        <taxon>Pleurodelinae</taxon>
        <taxon>Pleurodeles</taxon>
    </lineage>
</organism>
<accession>A0AAV7RV56</accession>
<dbReference type="AlphaFoldDB" id="A0AAV7RV56"/>
<keyword evidence="2" id="KW-1185">Reference proteome</keyword>
<proteinExistence type="predicted"/>
<dbReference type="Proteomes" id="UP001066276">
    <property type="component" value="Chromosome 5"/>
</dbReference>
<reference evidence="1" key="1">
    <citation type="journal article" date="2022" name="bioRxiv">
        <title>Sequencing and chromosome-scale assembly of the giantPleurodeles waltlgenome.</title>
        <authorList>
            <person name="Brown T."/>
            <person name="Elewa A."/>
            <person name="Iarovenko S."/>
            <person name="Subramanian E."/>
            <person name="Araus A.J."/>
            <person name="Petzold A."/>
            <person name="Susuki M."/>
            <person name="Suzuki K.-i.T."/>
            <person name="Hayashi T."/>
            <person name="Toyoda A."/>
            <person name="Oliveira C."/>
            <person name="Osipova E."/>
            <person name="Leigh N.D."/>
            <person name="Simon A."/>
            <person name="Yun M.H."/>
        </authorList>
    </citation>
    <scope>NUCLEOTIDE SEQUENCE</scope>
    <source>
        <strain evidence="1">20211129_DDA</strain>
        <tissue evidence="1">Liver</tissue>
    </source>
</reference>